<dbReference type="Pfam" id="PF00732">
    <property type="entry name" value="GMC_oxred_N"/>
    <property type="match status" value="1"/>
</dbReference>
<dbReference type="Proteomes" id="UP000198844">
    <property type="component" value="Unassembled WGS sequence"/>
</dbReference>
<evidence type="ECO:0000256" key="5">
    <source>
        <dbReference type="PIRSR" id="PIRSR000137-2"/>
    </source>
</evidence>
<dbReference type="SUPFAM" id="SSF51905">
    <property type="entry name" value="FAD/NAD(P)-binding domain"/>
    <property type="match status" value="1"/>
</dbReference>
<sequence>MGLGRRHSGEGALAQVYAVRRRLTSTRGLTGSRARFAQVSTPAYSSNVIDYLILGGGSAGCVLAARLSEDAGKTVCLVEAGRNISQTDMPAAVRSRYPGRAYLDTANIWQRLKARMSMSATTRRYEQARLLGGGSAINALMANRGAPADYDEWHALGAHGWNWNACLPYFRKLESDCDFDGELHGKSGPVRIQRTNWARISPFVRAVLATLAARGHVRRDDQNGGWEDGTFIGSIAVSEAGERIPTSVCYLDDTVRARPNLQIRTGMLVERVLFDGTRAVGARIVGSEGRDGRNDAGEELRAAHVIVCAGAIHSPALLMRSGIGPAAELAALGIEVRADRAGVGGNLMEHPSIAVSAVLPRAARTPFPDEHHEQAIVRFSSGMHGTVPGDMHGAILSRSGWHSVGHRLGTIFFWVNKSYSRGRVTLTSASPHSEPAVDFNMLSDARDLERLKGALRFGAETLADPMMAKHRATLLPSSYSPRVASVAVPGAWNALQRGTLSALLDIAGPFRAWLVRRVVTQGVTLNDLLADDRALTQFVTRSVGCTWHPSGTCRIGAVDDPLAVCDARGAVYGVNGLYVCDASLMPSIPCANTNIPTIMIAERIADMLRGRA</sequence>
<dbReference type="GO" id="GO:0050660">
    <property type="term" value="F:flavin adenine dinucleotide binding"/>
    <property type="evidence" value="ECO:0007669"/>
    <property type="project" value="InterPro"/>
</dbReference>
<dbReference type="Gene3D" id="3.50.50.60">
    <property type="entry name" value="FAD/NAD(P)-binding domain"/>
    <property type="match status" value="2"/>
</dbReference>
<name>A0A1I7EJL0_9BURK</name>
<dbReference type="PIRSF" id="PIRSF000137">
    <property type="entry name" value="Alcohol_oxidase"/>
    <property type="match status" value="1"/>
</dbReference>
<dbReference type="GO" id="GO:0016614">
    <property type="term" value="F:oxidoreductase activity, acting on CH-OH group of donors"/>
    <property type="evidence" value="ECO:0007669"/>
    <property type="project" value="InterPro"/>
</dbReference>
<dbReference type="InterPro" id="IPR007867">
    <property type="entry name" value="GMC_OxRtase_C"/>
</dbReference>
<dbReference type="Pfam" id="PF05199">
    <property type="entry name" value="GMC_oxred_C"/>
    <property type="match status" value="1"/>
</dbReference>
<accession>A0A1I7EJL0</accession>
<dbReference type="InterPro" id="IPR000172">
    <property type="entry name" value="GMC_OxRdtase_N"/>
</dbReference>
<comment type="similarity">
    <text evidence="2 6">Belongs to the GMC oxidoreductase family.</text>
</comment>
<dbReference type="Gene3D" id="3.30.410.40">
    <property type="match status" value="1"/>
</dbReference>
<evidence type="ECO:0000256" key="1">
    <source>
        <dbReference type="ARBA" id="ARBA00001974"/>
    </source>
</evidence>
<evidence type="ECO:0000256" key="4">
    <source>
        <dbReference type="ARBA" id="ARBA00022827"/>
    </source>
</evidence>
<evidence type="ECO:0000313" key="10">
    <source>
        <dbReference type="Proteomes" id="UP000198844"/>
    </source>
</evidence>
<evidence type="ECO:0000313" key="9">
    <source>
        <dbReference type="EMBL" id="SFU24120.1"/>
    </source>
</evidence>
<comment type="cofactor">
    <cofactor evidence="1 5">
        <name>FAD</name>
        <dbReference type="ChEBI" id="CHEBI:57692"/>
    </cofactor>
</comment>
<dbReference type="PROSITE" id="PS00623">
    <property type="entry name" value="GMC_OXRED_1"/>
    <property type="match status" value="1"/>
</dbReference>
<keyword evidence="4 5" id="KW-0274">FAD</keyword>
<dbReference type="SUPFAM" id="SSF54373">
    <property type="entry name" value="FAD-linked reductases, C-terminal domain"/>
    <property type="match status" value="1"/>
</dbReference>
<dbReference type="EMBL" id="FPBH01000025">
    <property type="protein sequence ID" value="SFU24120.1"/>
    <property type="molecule type" value="Genomic_DNA"/>
</dbReference>
<dbReference type="PROSITE" id="PS00624">
    <property type="entry name" value="GMC_OXRED_2"/>
    <property type="match status" value="1"/>
</dbReference>
<dbReference type="PANTHER" id="PTHR11552:SF147">
    <property type="entry name" value="CHOLINE DEHYDROGENASE, MITOCHONDRIAL"/>
    <property type="match status" value="1"/>
</dbReference>
<evidence type="ECO:0000256" key="2">
    <source>
        <dbReference type="ARBA" id="ARBA00010790"/>
    </source>
</evidence>
<gene>
    <name evidence="9" type="ORF">SAMN05192563_102512</name>
</gene>
<keyword evidence="3 6" id="KW-0285">Flavoprotein</keyword>
<feature type="domain" description="Glucose-methanol-choline oxidoreductase N-terminal" evidence="8">
    <location>
        <begin position="310"/>
        <end position="324"/>
    </location>
</feature>
<reference evidence="9 10" key="1">
    <citation type="submission" date="2016-10" db="EMBL/GenBank/DDBJ databases">
        <authorList>
            <person name="de Groot N.N."/>
        </authorList>
    </citation>
    <scope>NUCLEOTIDE SEQUENCE [LARGE SCALE GENOMIC DNA]</scope>
    <source>
        <strain evidence="9 10">LMG 27731</strain>
    </source>
</reference>
<feature type="domain" description="Glucose-methanol-choline oxidoreductase N-terminal" evidence="7">
    <location>
        <begin position="128"/>
        <end position="151"/>
    </location>
</feature>
<evidence type="ECO:0000256" key="3">
    <source>
        <dbReference type="ARBA" id="ARBA00022630"/>
    </source>
</evidence>
<feature type="binding site" evidence="5">
    <location>
        <position position="269"/>
    </location>
    <ligand>
        <name>FAD</name>
        <dbReference type="ChEBI" id="CHEBI:57692"/>
    </ligand>
</feature>
<evidence type="ECO:0000259" key="8">
    <source>
        <dbReference type="PROSITE" id="PS00624"/>
    </source>
</evidence>
<dbReference type="PANTHER" id="PTHR11552">
    <property type="entry name" value="GLUCOSE-METHANOL-CHOLINE GMC OXIDOREDUCTASE"/>
    <property type="match status" value="1"/>
</dbReference>
<evidence type="ECO:0000259" key="7">
    <source>
        <dbReference type="PROSITE" id="PS00623"/>
    </source>
</evidence>
<organism evidence="9 10">
    <name type="scientific">Paraburkholderia aspalathi</name>
    <dbReference type="NCBI Taxonomy" id="1324617"/>
    <lineage>
        <taxon>Bacteria</taxon>
        <taxon>Pseudomonadati</taxon>
        <taxon>Pseudomonadota</taxon>
        <taxon>Betaproteobacteria</taxon>
        <taxon>Burkholderiales</taxon>
        <taxon>Burkholderiaceae</taxon>
        <taxon>Paraburkholderia</taxon>
    </lineage>
</organism>
<feature type="binding site" evidence="5">
    <location>
        <begin position="547"/>
        <end position="548"/>
    </location>
    <ligand>
        <name>FAD</name>
        <dbReference type="ChEBI" id="CHEBI:57692"/>
    </ligand>
</feature>
<dbReference type="InterPro" id="IPR036188">
    <property type="entry name" value="FAD/NAD-bd_sf"/>
</dbReference>
<dbReference type="InterPro" id="IPR012132">
    <property type="entry name" value="GMC_OxRdtase"/>
</dbReference>
<dbReference type="AlphaFoldDB" id="A0A1I7EJL0"/>
<protein>
    <submittedName>
        <fullName evidence="9">5-(Hydroxymethyl)furfural/furfural oxidase</fullName>
    </submittedName>
</protein>
<proteinExistence type="inferred from homology"/>
<evidence type="ECO:0000256" key="6">
    <source>
        <dbReference type="RuleBase" id="RU003968"/>
    </source>
</evidence>